<organism evidence="1 2">
    <name type="scientific">Moritella marina ATCC 15381</name>
    <dbReference type="NCBI Taxonomy" id="1202962"/>
    <lineage>
        <taxon>Bacteria</taxon>
        <taxon>Pseudomonadati</taxon>
        <taxon>Pseudomonadota</taxon>
        <taxon>Gammaproteobacteria</taxon>
        <taxon>Alteromonadales</taxon>
        <taxon>Moritellaceae</taxon>
        <taxon>Moritella</taxon>
    </lineage>
</organism>
<name>A0A5J6WNM0_MORMI</name>
<dbReference type="AlphaFoldDB" id="A0A5J6WNM0"/>
<proteinExistence type="predicted"/>
<protein>
    <submittedName>
        <fullName evidence="1">Transcriptional regulator</fullName>
    </submittedName>
</protein>
<dbReference type="KEGG" id="mmaa:FR932_11770"/>
<dbReference type="PANTHER" id="PTHR30363">
    <property type="entry name" value="HTH-TYPE TRANSCRIPTIONAL REGULATOR SRLR-RELATED"/>
    <property type="match status" value="1"/>
</dbReference>
<dbReference type="CDD" id="cd00090">
    <property type="entry name" value="HTH_ARSR"/>
    <property type="match status" value="1"/>
</dbReference>
<dbReference type="InterPro" id="IPR050313">
    <property type="entry name" value="Carb_Metab_HTH_regulators"/>
</dbReference>
<accession>A0A5J6WNM0</accession>
<dbReference type="Gene3D" id="1.10.10.10">
    <property type="entry name" value="Winged helix-like DNA-binding domain superfamily/Winged helix DNA-binding domain"/>
    <property type="match status" value="1"/>
</dbReference>
<dbReference type="InterPro" id="IPR036390">
    <property type="entry name" value="WH_DNA-bd_sf"/>
</dbReference>
<dbReference type="OrthoDB" id="155998at2"/>
<dbReference type="InterPro" id="IPR036388">
    <property type="entry name" value="WH-like_DNA-bd_sf"/>
</dbReference>
<dbReference type="Proteomes" id="UP000327424">
    <property type="component" value="Chromosome"/>
</dbReference>
<dbReference type="PANTHER" id="PTHR30363:SF28">
    <property type="entry name" value="TRANSCRIPTIONAL REGULATORY PROTEIN-RELATED"/>
    <property type="match status" value="1"/>
</dbReference>
<dbReference type="RefSeq" id="WP_019442924.1">
    <property type="nucleotide sequence ID" value="NZ_ALOE01000038.1"/>
</dbReference>
<gene>
    <name evidence="1" type="ORF">FR932_11770</name>
</gene>
<sequence length="237" mass="26230">MKEKTSEKILSLLKVEGALTAKVLASELGLTTMGVRQHLQALADDGDISFEDKKAVRGRPTRYWALTEQSNSHFSDRHEELTVQLIDSVQVIFGDTGLEQLIAHREQASFVLYSDRLAGHSDLLGKLEALAELRSEEGYMATVMIGEDCGVITDDSNIIKDNCKVSDDNVDIVNCGNIYWLMENHCPICAAASTCLNFCRSELNLFQSLLAGMATVEREEHIVEGARRCAYKVTATK</sequence>
<dbReference type="EMBL" id="CP044399">
    <property type="protein sequence ID" value="QFI38475.1"/>
    <property type="molecule type" value="Genomic_DNA"/>
</dbReference>
<dbReference type="InterPro" id="IPR011991">
    <property type="entry name" value="ArsR-like_HTH"/>
</dbReference>
<dbReference type="Pfam" id="PF13412">
    <property type="entry name" value="HTH_24"/>
    <property type="match status" value="1"/>
</dbReference>
<keyword evidence="2" id="KW-1185">Reference proteome</keyword>
<evidence type="ECO:0000313" key="1">
    <source>
        <dbReference type="EMBL" id="QFI38475.1"/>
    </source>
</evidence>
<dbReference type="GO" id="GO:0006355">
    <property type="term" value="P:regulation of DNA-templated transcription"/>
    <property type="evidence" value="ECO:0007669"/>
    <property type="project" value="UniProtKB-ARBA"/>
</dbReference>
<dbReference type="SUPFAM" id="SSF46785">
    <property type="entry name" value="Winged helix' DNA-binding domain"/>
    <property type="match status" value="1"/>
</dbReference>
<evidence type="ECO:0000313" key="2">
    <source>
        <dbReference type="Proteomes" id="UP000327424"/>
    </source>
</evidence>
<reference evidence="1 2" key="1">
    <citation type="submission" date="2019-09" db="EMBL/GenBank/DDBJ databases">
        <title>Hybrid Assembly of the complete Genome of the Deep-Sea Bacterium Moritella marina from long Nanopore and Illumina reads.</title>
        <authorList>
            <person name="Magin S."/>
            <person name="Georgoulis A."/>
            <person name="Papadimitriou K."/>
            <person name="Iliakis G."/>
            <person name="Vorgias C.E."/>
        </authorList>
    </citation>
    <scope>NUCLEOTIDE SEQUENCE [LARGE SCALE GENOMIC DNA]</scope>
    <source>
        <strain evidence="1 2">MP-1</strain>
    </source>
</reference>